<protein>
    <submittedName>
        <fullName evidence="2">Uncharacterized protein</fullName>
    </submittedName>
</protein>
<gene>
    <name evidence="2" type="ORF">SS50377_14073</name>
    <name evidence="3" type="ORF">SS50377_24366</name>
</gene>
<evidence type="ECO:0000313" key="3">
    <source>
        <dbReference type="EMBL" id="KAH0574410.1"/>
    </source>
</evidence>
<dbReference type="EMBL" id="KI546085">
    <property type="protein sequence ID" value="EST46083.1"/>
    <property type="molecule type" value="Genomic_DNA"/>
</dbReference>
<reference evidence="2 3" key="1">
    <citation type="journal article" date="2014" name="PLoS Genet.">
        <title>The Genome of Spironucleus salmonicida Highlights a Fish Pathogen Adapted to Fluctuating Environments.</title>
        <authorList>
            <person name="Xu F."/>
            <person name="Jerlstrom-Hultqvist J."/>
            <person name="Einarsson E."/>
            <person name="Astvaldsson A."/>
            <person name="Svard S.G."/>
            <person name="Andersson J.O."/>
        </authorList>
    </citation>
    <scope>NUCLEOTIDE SEQUENCE</scope>
    <source>
        <strain evidence="3">ATCC 50377</strain>
    </source>
</reference>
<reference evidence="3" key="2">
    <citation type="submission" date="2020-12" db="EMBL/GenBank/DDBJ databases">
        <title>New Spironucleus salmonicida genome in near-complete chromosomes.</title>
        <authorList>
            <person name="Xu F."/>
            <person name="Kurt Z."/>
            <person name="Jimenez-Gonzalez A."/>
            <person name="Astvaldsson A."/>
            <person name="Andersson J.O."/>
            <person name="Svard S.G."/>
        </authorList>
    </citation>
    <scope>NUCLEOTIDE SEQUENCE</scope>
    <source>
        <strain evidence="3">ATCC 50377</strain>
    </source>
</reference>
<organism evidence="2">
    <name type="scientific">Spironucleus salmonicida</name>
    <dbReference type="NCBI Taxonomy" id="348837"/>
    <lineage>
        <taxon>Eukaryota</taxon>
        <taxon>Metamonada</taxon>
        <taxon>Diplomonadida</taxon>
        <taxon>Hexamitidae</taxon>
        <taxon>Hexamitinae</taxon>
        <taxon>Spironucleus</taxon>
    </lineage>
</organism>
<sequence>MDDYLLYLLIRNFSSQPQDKLSEIQLRYLLQTQQRLPDHTFQQFSNQAKQTKKLRKQLPLQEQERIRFQEDQKFADFDPSSQNPNQQKSQLIQQKSDTDMIQQLQQENKQLQLRSTQLQQENENLKQQLQKHQKCEFLAQELENEKELNYDSTRKIQQLSQQLLKYKEFAYNLAQFESLPEDDLHLIYTKIAKTVNNSARKIKGAKSLIPDITLLQDQIQQLRNFCMLEISSFDIENLILKVLKIEGMKSTFANNIQQITKIFIQSSTDFDCGKIDIFDEKIYQNRTNEFINQRTRDLLATDPVLMVFLQETALLDLQNILKTMTFKRCVVSSFSKVNNEFVDSFQGKNKIKTSLELLKVELTEQVELLKVVNLIFKKTKNADQVCVLFWVNNIMQSVFLCGCVEQEIREFYGNEKKGAFAVIGGDIKENWVFVGEGGYKV</sequence>
<evidence type="ECO:0000313" key="4">
    <source>
        <dbReference type="Proteomes" id="UP000018208"/>
    </source>
</evidence>
<feature type="region of interest" description="Disordered" evidence="1">
    <location>
        <begin position="75"/>
        <end position="97"/>
    </location>
</feature>
<proteinExistence type="predicted"/>
<dbReference type="AlphaFoldDB" id="V6LPB6"/>
<evidence type="ECO:0000256" key="1">
    <source>
        <dbReference type="SAM" id="MobiDB-lite"/>
    </source>
</evidence>
<name>V6LPB6_9EUKA</name>
<keyword evidence="4" id="KW-1185">Reference proteome</keyword>
<evidence type="ECO:0000313" key="2">
    <source>
        <dbReference type="EMBL" id="EST46083.1"/>
    </source>
</evidence>
<dbReference type="EMBL" id="AUWU02000004">
    <property type="protein sequence ID" value="KAH0574410.1"/>
    <property type="molecule type" value="Genomic_DNA"/>
</dbReference>
<dbReference type="VEuPathDB" id="GiardiaDB:SS50377_24366"/>
<accession>V6LPB6</accession>
<dbReference type="Proteomes" id="UP000018208">
    <property type="component" value="Unassembled WGS sequence"/>
</dbReference>
<feature type="compositionally biased region" description="Low complexity" evidence="1">
    <location>
        <begin position="79"/>
        <end position="90"/>
    </location>
</feature>